<dbReference type="Proteomes" id="UP000676967">
    <property type="component" value="Chromosome"/>
</dbReference>
<dbReference type="InterPro" id="IPR015943">
    <property type="entry name" value="WD40/YVTN_repeat-like_dom_sf"/>
</dbReference>
<name>A0ABM7M5L3_9ACTN</name>
<dbReference type="Gene3D" id="2.130.10.10">
    <property type="entry name" value="YVTN repeat-like/Quinoprotein amine dehydrogenase"/>
    <property type="match status" value="1"/>
</dbReference>
<dbReference type="InterPro" id="IPR051344">
    <property type="entry name" value="Vgb"/>
</dbReference>
<proteinExistence type="predicted"/>
<reference evidence="1 2" key="1">
    <citation type="submission" date="2020-08" db="EMBL/GenBank/DDBJ databases">
        <title>Whole genome shotgun sequence of Actinoplanes ianthinogenes NBRC 13996.</title>
        <authorList>
            <person name="Komaki H."/>
            <person name="Tamura T."/>
        </authorList>
    </citation>
    <scope>NUCLEOTIDE SEQUENCE [LARGE SCALE GENOMIC DNA]</scope>
    <source>
        <strain evidence="1 2">NBRC 13996</strain>
    </source>
</reference>
<sequence length="277" mass="27871">MTLPDGGTPYAVAAGPDGEIWTTLLAPASLLCLRDGAVVRSHSLPEGVRPMLAAVAADGTVWHTRTDDRIGRLTTGGDETVFALPAGSAPYGVAVAPDGAVWFSAPGAERIGCVTADGEVRLVELPVPDARAAMITASADGVVWVAFNGAGALGRYDGERFDVVELGAGSAPVGVAAGGDGIWFADIARGAVGRVRSDGTTELVSLGDPQSRPHAVAPDPAGGCWATLWGTNEVARVAPGGAVTRHPLPGKEPHGLALSGATVWVAMESGSLVAVSA</sequence>
<gene>
    <name evidence="1" type="primary">vgb</name>
    <name evidence="1" type="ORF">Aiant_75980</name>
</gene>
<protein>
    <submittedName>
        <fullName evidence="1">Virginiamycin B lyase</fullName>
    </submittedName>
</protein>
<dbReference type="SUPFAM" id="SSF63829">
    <property type="entry name" value="Calcium-dependent phosphotriesterase"/>
    <property type="match status" value="1"/>
</dbReference>
<dbReference type="EMBL" id="AP023356">
    <property type="protein sequence ID" value="BCJ46941.1"/>
    <property type="molecule type" value="Genomic_DNA"/>
</dbReference>
<organism evidence="1 2">
    <name type="scientific">Actinoplanes ianthinogenes</name>
    <dbReference type="NCBI Taxonomy" id="122358"/>
    <lineage>
        <taxon>Bacteria</taxon>
        <taxon>Bacillati</taxon>
        <taxon>Actinomycetota</taxon>
        <taxon>Actinomycetes</taxon>
        <taxon>Micromonosporales</taxon>
        <taxon>Micromonosporaceae</taxon>
        <taxon>Actinoplanes</taxon>
    </lineage>
</organism>
<keyword evidence="2" id="KW-1185">Reference proteome</keyword>
<dbReference type="Pfam" id="PF24684">
    <property type="entry name" value="Vgb_lyase"/>
    <property type="match status" value="1"/>
</dbReference>
<evidence type="ECO:0000313" key="2">
    <source>
        <dbReference type="Proteomes" id="UP000676967"/>
    </source>
</evidence>
<evidence type="ECO:0000313" key="1">
    <source>
        <dbReference type="EMBL" id="BCJ46941.1"/>
    </source>
</evidence>
<keyword evidence="1" id="KW-0456">Lyase</keyword>
<dbReference type="PANTHER" id="PTHR40274">
    <property type="entry name" value="VIRGINIAMYCIN B LYASE"/>
    <property type="match status" value="1"/>
</dbReference>
<accession>A0ABM7M5L3</accession>
<dbReference type="PANTHER" id="PTHR40274:SF3">
    <property type="entry name" value="VIRGINIAMYCIN B LYASE"/>
    <property type="match status" value="1"/>
</dbReference>
<dbReference type="GO" id="GO:0016829">
    <property type="term" value="F:lyase activity"/>
    <property type="evidence" value="ECO:0007669"/>
    <property type="project" value="UniProtKB-KW"/>
</dbReference>